<reference evidence="2 3" key="1">
    <citation type="submission" date="2012-12" db="EMBL/GenBank/DDBJ databases">
        <title>Novel taxa of Listeriaceae from agricultural environments in the United States.</title>
        <authorList>
            <person name="den Bakker H.C."/>
            <person name="Allred A."/>
            <person name="Warchocki S."/>
            <person name="Wright E.M."/>
            <person name="Burrell A."/>
            <person name="Nightingale K.K."/>
            <person name="Kephart D."/>
            <person name="Wiedmann M."/>
        </authorList>
    </citation>
    <scope>NUCLEOTIDE SEQUENCE [LARGE SCALE GENOMIC DNA]</scope>
    <source>
        <strain evidence="2 3">FSL S10-1203</strain>
    </source>
</reference>
<sequence length="69" mass="8125">MFLEGIFLFCVAYLIAVPLAILFHIFYLALFLALLVFGIFAIWIMMFFLNRKFAAFNPAVFLKEVERLR</sequence>
<comment type="caution">
    <text evidence="2">The sequence shown here is derived from an EMBL/GenBank/DDBJ whole genome shotgun (WGS) entry which is preliminary data.</text>
</comment>
<feature type="transmembrane region" description="Helical" evidence="1">
    <location>
        <begin position="30"/>
        <end position="49"/>
    </location>
</feature>
<dbReference type="EMBL" id="AODM01000040">
    <property type="protein sequence ID" value="EUJ52981.1"/>
    <property type="molecule type" value="Genomic_DNA"/>
</dbReference>
<dbReference type="Proteomes" id="UP000019241">
    <property type="component" value="Unassembled WGS sequence"/>
</dbReference>
<proteinExistence type="predicted"/>
<name>W7DDK9_9LIST</name>
<dbReference type="AlphaFoldDB" id="W7DDK9"/>
<evidence type="ECO:0000313" key="3">
    <source>
        <dbReference type="Proteomes" id="UP000019241"/>
    </source>
</evidence>
<keyword evidence="1" id="KW-1133">Transmembrane helix</keyword>
<organism evidence="2 3">
    <name type="scientific">Listeria fleischmannii FSL S10-1203</name>
    <dbReference type="NCBI Taxonomy" id="1265822"/>
    <lineage>
        <taxon>Bacteria</taxon>
        <taxon>Bacillati</taxon>
        <taxon>Bacillota</taxon>
        <taxon>Bacilli</taxon>
        <taxon>Bacillales</taxon>
        <taxon>Listeriaceae</taxon>
        <taxon>Listeria</taxon>
    </lineage>
</organism>
<keyword evidence="1" id="KW-0812">Transmembrane</keyword>
<dbReference type="PATRIC" id="fig|1265822.4.peg.2428"/>
<gene>
    <name evidence="2" type="ORF">MCOL2_11977</name>
</gene>
<evidence type="ECO:0000313" key="2">
    <source>
        <dbReference type="EMBL" id="EUJ52981.1"/>
    </source>
</evidence>
<protein>
    <submittedName>
        <fullName evidence="2">Uncharacterized protein</fullName>
    </submittedName>
</protein>
<keyword evidence="1" id="KW-0472">Membrane</keyword>
<accession>W7DDK9</accession>
<evidence type="ECO:0000256" key="1">
    <source>
        <dbReference type="SAM" id="Phobius"/>
    </source>
</evidence>
<feature type="transmembrane region" description="Helical" evidence="1">
    <location>
        <begin position="6"/>
        <end position="23"/>
    </location>
</feature>